<name>D9W6M9_9ACTN</name>
<gene>
    <name evidence="1" type="ORF">SSOG_02272</name>
</gene>
<proteinExistence type="predicted"/>
<evidence type="ECO:0000313" key="2">
    <source>
        <dbReference type="Proteomes" id="UP000003963"/>
    </source>
</evidence>
<dbReference type="AlphaFoldDB" id="D9W6M9"/>
<accession>D9W6M9</accession>
<dbReference type="HOGENOM" id="CLU_1915907_0_0_11"/>
<sequence length="132" mass="13651">MSRMAEVGVEGRLAGLDADHEAVLDARAELINDLHGVAGAQVMDRGVPAEGVKGVAAELVVGLTSAGGVTALVQIVKAWLQRDRRRSVTVTITENETGKVVRVEGDSISNDVLTAALNGQVQLPASEGEPTA</sequence>
<organism evidence="1 2">
    <name type="scientific">Streptomyces himastatinicus ATCC 53653</name>
    <dbReference type="NCBI Taxonomy" id="457427"/>
    <lineage>
        <taxon>Bacteria</taxon>
        <taxon>Bacillati</taxon>
        <taxon>Actinomycetota</taxon>
        <taxon>Actinomycetes</taxon>
        <taxon>Kitasatosporales</taxon>
        <taxon>Streptomycetaceae</taxon>
        <taxon>Streptomyces</taxon>
        <taxon>Streptomyces violaceusniger group</taxon>
    </lineage>
</organism>
<protein>
    <submittedName>
        <fullName evidence="1">Uncharacterized protein</fullName>
    </submittedName>
</protein>
<keyword evidence="2" id="KW-1185">Reference proteome</keyword>
<evidence type="ECO:0000313" key="1">
    <source>
        <dbReference type="EMBL" id="EFL22560.1"/>
    </source>
</evidence>
<reference evidence="1 2" key="1">
    <citation type="submission" date="2009-02" db="EMBL/GenBank/DDBJ databases">
        <title>Annotation of Streptomyces hygroscopicus strain ATCC 53653.</title>
        <authorList>
            <consortium name="The Broad Institute Genome Sequencing Platform"/>
            <consortium name="Broad Institute Microbial Sequencing Center"/>
            <person name="Fischbach M."/>
            <person name="Godfrey P."/>
            <person name="Ward D."/>
            <person name="Young S."/>
            <person name="Zeng Q."/>
            <person name="Koehrsen M."/>
            <person name="Alvarado L."/>
            <person name="Berlin A.M."/>
            <person name="Bochicchio J."/>
            <person name="Borenstein D."/>
            <person name="Chapman S.B."/>
            <person name="Chen Z."/>
            <person name="Engels R."/>
            <person name="Freedman E."/>
            <person name="Gellesch M."/>
            <person name="Goldberg J."/>
            <person name="Griggs A."/>
            <person name="Gujja S."/>
            <person name="Heilman E.R."/>
            <person name="Heiman D.I."/>
            <person name="Hepburn T.A."/>
            <person name="Howarth C."/>
            <person name="Jen D."/>
            <person name="Larson L."/>
            <person name="Lewis B."/>
            <person name="Mehta T."/>
            <person name="Park D."/>
            <person name="Pearson M."/>
            <person name="Richards J."/>
            <person name="Roberts A."/>
            <person name="Saif S."/>
            <person name="Shea T.D."/>
            <person name="Shenoy N."/>
            <person name="Sisk P."/>
            <person name="Stolte C."/>
            <person name="Sykes S.N."/>
            <person name="Thomson T."/>
            <person name="Walk T."/>
            <person name="White J."/>
            <person name="Yandava C."/>
            <person name="Straight P."/>
            <person name="Clardy J."/>
            <person name="Hung D."/>
            <person name="Kolter R."/>
            <person name="Mekalanos J."/>
            <person name="Walker S."/>
            <person name="Walsh C.T."/>
            <person name="Wieland-Brown L.C."/>
            <person name="Haas B."/>
            <person name="Nusbaum C."/>
            <person name="Birren B."/>
        </authorList>
    </citation>
    <scope>NUCLEOTIDE SEQUENCE [LARGE SCALE GENOMIC DNA]</scope>
    <source>
        <strain evidence="1 2">ATCC 53653</strain>
    </source>
</reference>
<dbReference type="Pfam" id="PF19953">
    <property type="entry name" value="EACC1"/>
    <property type="match status" value="1"/>
</dbReference>
<dbReference type="EMBL" id="GG657754">
    <property type="protein sequence ID" value="EFL22560.1"/>
    <property type="molecule type" value="Genomic_DNA"/>
</dbReference>
<dbReference type="Proteomes" id="UP000003963">
    <property type="component" value="Unassembled WGS sequence"/>
</dbReference>
<dbReference type="InterPro" id="IPR045428">
    <property type="entry name" value="EACC1"/>
</dbReference>